<dbReference type="AlphaFoldDB" id="A0A3B1CJD9"/>
<protein>
    <submittedName>
        <fullName evidence="1">Uncharacterized protein</fullName>
    </submittedName>
</protein>
<reference evidence="1" key="1">
    <citation type="submission" date="2018-06" db="EMBL/GenBank/DDBJ databases">
        <authorList>
            <person name="Zhirakovskaya E."/>
        </authorList>
    </citation>
    <scope>NUCLEOTIDE SEQUENCE</scope>
</reference>
<evidence type="ECO:0000313" key="1">
    <source>
        <dbReference type="EMBL" id="VAX24853.1"/>
    </source>
</evidence>
<sequence length="118" mass="12889">MKVWFNNSEPTKVISLGKSVGDVDETFFEHDGELAHGVVHDYYTISNRDTLVPRSKAAVDQARAAKVAAKTQMAADREARLYKAKNHAANGIPSTQPGLQAAVNLLYKMLDDKGMLDG</sequence>
<proteinExistence type="predicted"/>
<gene>
    <name evidence="1" type="ORF">MNBD_NITROSPINAE03-2038</name>
</gene>
<dbReference type="EMBL" id="UOGB01000306">
    <property type="protein sequence ID" value="VAX24853.1"/>
    <property type="molecule type" value="Genomic_DNA"/>
</dbReference>
<organism evidence="1">
    <name type="scientific">hydrothermal vent metagenome</name>
    <dbReference type="NCBI Taxonomy" id="652676"/>
    <lineage>
        <taxon>unclassified sequences</taxon>
        <taxon>metagenomes</taxon>
        <taxon>ecological metagenomes</taxon>
    </lineage>
</organism>
<accession>A0A3B1CJD9</accession>
<name>A0A3B1CJD9_9ZZZZ</name>